<organism evidence="8 9">
    <name type="scientific">Kwoniella shivajii</name>
    <dbReference type="NCBI Taxonomy" id="564305"/>
    <lineage>
        <taxon>Eukaryota</taxon>
        <taxon>Fungi</taxon>
        <taxon>Dikarya</taxon>
        <taxon>Basidiomycota</taxon>
        <taxon>Agaricomycotina</taxon>
        <taxon>Tremellomycetes</taxon>
        <taxon>Tremellales</taxon>
        <taxon>Cryptococcaceae</taxon>
        <taxon>Kwoniella</taxon>
    </lineage>
</organism>
<proteinExistence type="inferred from homology"/>
<evidence type="ECO:0000259" key="6">
    <source>
        <dbReference type="PROSITE" id="PS50006"/>
    </source>
</evidence>
<keyword evidence="2 5" id="KW-0547">Nucleotide-binding</keyword>
<sequence length="617" mass="70925">MTKRQWSDDVELSQISPAHLVRQQKNMKIMLTSRRRREVEEDLVGTLCMKRGDQTREIRITLNSIFWIGRDPSCDLVISNPRISHRHLRLYAVRTTTALSIAIIHDTSTNGYTVNKENYGSYKERIDGKEISTKSMILRDGDILELPGIDGSFTYSHHPHALFSVPSTQEIAKDLRVFHTSDPKSHFLVNPWIIHNYPLGSGSWGMVHLGTHISNKIQVAIKTVNCQPGYEYKIKLEIRILKDVDHPNILRLLDYVAHKDDDEVQKIHLVLELVTGGDMFSYIQKHVHLREDETRWIGWQLISGLKYLHEKGIAHRDVKPENILLHTSCAYPRILLGDFGSAITKSRLLSTLDDGLHHSKPYDANVTSIYLPPEYVKGSCGLVPPYEGVKEDVGKRWWREERGMDMWATGVTLYWIATWRHPYSDINTGHWCQYGNSQPAHQTATRSGSPVEDISTESCLQDEGFLSDDPIEEFGTQEGEDELDEHGLEDHLDHLKIISENLHTHISKRSKIIPPSHGSAVPQPSMALKRQLTIDLINDEIEVFKTMDISQWVEHDVWDKWSEGGKAFISSLLEPDPDIRMRASRAHDHPWFTDNADELVYIHEKVLRKEQVIRWLL</sequence>
<evidence type="ECO:0000256" key="4">
    <source>
        <dbReference type="PROSITE-ProRule" id="PRU00182"/>
    </source>
</evidence>
<feature type="domain" description="Protein kinase" evidence="7">
    <location>
        <begin position="193"/>
        <end position="592"/>
    </location>
</feature>
<reference evidence="8 9" key="1">
    <citation type="submission" date="2024-01" db="EMBL/GenBank/DDBJ databases">
        <title>Comparative genomics of Cryptococcus and Kwoniella reveals pathogenesis evolution and contrasting modes of karyotype evolution via chromosome fusion or intercentromeric recombination.</title>
        <authorList>
            <person name="Coelho M.A."/>
            <person name="David-Palma M."/>
            <person name="Shea T."/>
            <person name="Bowers K."/>
            <person name="McGinley-Smith S."/>
            <person name="Mohammad A.W."/>
            <person name="Gnirke A."/>
            <person name="Yurkov A.M."/>
            <person name="Nowrousian M."/>
            <person name="Sun S."/>
            <person name="Cuomo C.A."/>
            <person name="Heitman J."/>
        </authorList>
    </citation>
    <scope>NUCLEOTIDE SEQUENCE [LARGE SCALE GENOMIC DNA]</scope>
    <source>
        <strain evidence="8">CBS 11374</strain>
    </source>
</reference>
<dbReference type="Proteomes" id="UP001329825">
    <property type="component" value="Chromosome 2"/>
</dbReference>
<evidence type="ECO:0000313" key="8">
    <source>
        <dbReference type="EMBL" id="WRT64494.1"/>
    </source>
</evidence>
<dbReference type="InterPro" id="IPR011009">
    <property type="entry name" value="Kinase-like_dom_sf"/>
</dbReference>
<protein>
    <recommendedName>
        <fullName evidence="10">CAMK protein kinase</fullName>
    </recommendedName>
</protein>
<comment type="similarity">
    <text evidence="1">Belongs to the protein kinase superfamily. CAMK Ser/Thr protein kinase family. CHEK2 subfamily.</text>
</comment>
<dbReference type="InterPro" id="IPR000253">
    <property type="entry name" value="FHA_dom"/>
</dbReference>
<dbReference type="InterPro" id="IPR000719">
    <property type="entry name" value="Prot_kinase_dom"/>
</dbReference>
<evidence type="ECO:0000259" key="7">
    <source>
        <dbReference type="PROSITE" id="PS50011"/>
    </source>
</evidence>
<dbReference type="SUPFAM" id="SSF56112">
    <property type="entry name" value="Protein kinase-like (PK-like)"/>
    <property type="match status" value="1"/>
</dbReference>
<evidence type="ECO:0000256" key="5">
    <source>
        <dbReference type="PROSITE-ProRule" id="PRU10141"/>
    </source>
</evidence>
<dbReference type="SMART" id="SM00240">
    <property type="entry name" value="FHA"/>
    <property type="match status" value="1"/>
</dbReference>
<feature type="domain" description="FHA" evidence="6">
    <location>
        <begin position="66"/>
        <end position="119"/>
    </location>
</feature>
<gene>
    <name evidence="8" type="ORF">IL334_001426</name>
</gene>
<evidence type="ECO:0000256" key="1">
    <source>
        <dbReference type="ARBA" id="ARBA00005575"/>
    </source>
</evidence>
<evidence type="ECO:0008006" key="10">
    <source>
        <dbReference type="Google" id="ProtNLM"/>
    </source>
</evidence>
<dbReference type="PROSITE" id="PS00107">
    <property type="entry name" value="PROTEIN_KINASE_ATP"/>
    <property type="match status" value="1"/>
</dbReference>
<dbReference type="InterPro" id="IPR008984">
    <property type="entry name" value="SMAD_FHA_dom_sf"/>
</dbReference>
<dbReference type="PROSITE" id="PS50011">
    <property type="entry name" value="PROTEIN_KINASE_DOM"/>
    <property type="match status" value="1"/>
</dbReference>
<dbReference type="EMBL" id="CP141882">
    <property type="protein sequence ID" value="WRT64494.1"/>
    <property type="molecule type" value="Genomic_DNA"/>
</dbReference>
<dbReference type="InterPro" id="IPR008271">
    <property type="entry name" value="Ser/Thr_kinase_AS"/>
</dbReference>
<dbReference type="Gene3D" id="1.10.510.10">
    <property type="entry name" value="Transferase(Phosphotransferase) domain 1"/>
    <property type="match status" value="2"/>
</dbReference>
<dbReference type="PROSITE" id="PS50889">
    <property type="entry name" value="S4"/>
    <property type="match status" value="1"/>
</dbReference>
<dbReference type="Gene3D" id="2.60.200.20">
    <property type="match status" value="1"/>
</dbReference>
<keyword evidence="3 5" id="KW-0067">ATP-binding</keyword>
<dbReference type="Pfam" id="PF00498">
    <property type="entry name" value="FHA"/>
    <property type="match status" value="1"/>
</dbReference>
<dbReference type="Pfam" id="PF00069">
    <property type="entry name" value="Pkinase"/>
    <property type="match status" value="1"/>
</dbReference>
<dbReference type="GeneID" id="87953557"/>
<keyword evidence="9" id="KW-1185">Reference proteome</keyword>
<dbReference type="PANTHER" id="PTHR24347">
    <property type="entry name" value="SERINE/THREONINE-PROTEIN KINASE"/>
    <property type="match status" value="1"/>
</dbReference>
<evidence type="ECO:0000256" key="2">
    <source>
        <dbReference type="ARBA" id="ARBA00022741"/>
    </source>
</evidence>
<name>A0ABZ1CRV0_9TREE</name>
<accession>A0ABZ1CRV0</accession>
<keyword evidence="4" id="KW-0694">RNA-binding</keyword>
<evidence type="ECO:0000256" key="3">
    <source>
        <dbReference type="ARBA" id="ARBA00022840"/>
    </source>
</evidence>
<dbReference type="RefSeq" id="XP_062789234.1">
    <property type="nucleotide sequence ID" value="XM_062933183.1"/>
</dbReference>
<dbReference type="PROSITE" id="PS00108">
    <property type="entry name" value="PROTEIN_KINASE_ST"/>
    <property type="match status" value="1"/>
</dbReference>
<evidence type="ECO:0000313" key="9">
    <source>
        <dbReference type="Proteomes" id="UP001329825"/>
    </source>
</evidence>
<dbReference type="CDD" id="cd22670">
    <property type="entry name" value="FHA_MEK1-like"/>
    <property type="match status" value="1"/>
</dbReference>
<dbReference type="SMART" id="SM00220">
    <property type="entry name" value="S_TKc"/>
    <property type="match status" value="1"/>
</dbReference>
<dbReference type="InterPro" id="IPR017441">
    <property type="entry name" value="Protein_kinase_ATP_BS"/>
</dbReference>
<dbReference type="PROSITE" id="PS50006">
    <property type="entry name" value="FHA_DOMAIN"/>
    <property type="match status" value="1"/>
</dbReference>
<dbReference type="SUPFAM" id="SSF49879">
    <property type="entry name" value="SMAD/FHA domain"/>
    <property type="match status" value="1"/>
</dbReference>
<feature type="binding site" evidence="5">
    <location>
        <position position="222"/>
    </location>
    <ligand>
        <name>ATP</name>
        <dbReference type="ChEBI" id="CHEBI:30616"/>
    </ligand>
</feature>